<dbReference type="OrthoDB" id="4045at2"/>
<reference evidence="11 12" key="1">
    <citation type="submission" date="2015-09" db="EMBL/GenBank/DDBJ databases">
        <authorList>
            <consortium name="Swine Surveillance"/>
        </authorList>
    </citation>
    <scope>NUCLEOTIDE SEQUENCE [LARGE SCALE GENOMIC DNA]</scope>
    <source>
        <strain evidence="11 12">CECT 7688</strain>
    </source>
</reference>
<dbReference type="InterPro" id="IPR050790">
    <property type="entry name" value="ExbB/TolQ_transport"/>
</dbReference>
<evidence type="ECO:0000256" key="8">
    <source>
        <dbReference type="SAM" id="Phobius"/>
    </source>
</evidence>
<organism evidence="11 12">
    <name type="scientific">Shimia marina</name>
    <dbReference type="NCBI Taxonomy" id="321267"/>
    <lineage>
        <taxon>Bacteria</taxon>
        <taxon>Pseudomonadati</taxon>
        <taxon>Pseudomonadota</taxon>
        <taxon>Alphaproteobacteria</taxon>
        <taxon>Rhodobacterales</taxon>
        <taxon>Roseobacteraceae</taxon>
    </lineage>
</organism>
<keyword evidence="6" id="KW-0813">Transport</keyword>
<name>A0A0P1EK14_9RHOB</name>
<feature type="transmembrane region" description="Helical" evidence="8">
    <location>
        <begin position="282"/>
        <end position="303"/>
    </location>
</feature>
<dbReference type="PANTHER" id="PTHR30625">
    <property type="entry name" value="PROTEIN TOLQ"/>
    <property type="match status" value="1"/>
</dbReference>
<evidence type="ECO:0000256" key="6">
    <source>
        <dbReference type="RuleBase" id="RU004057"/>
    </source>
</evidence>
<proteinExistence type="inferred from homology"/>
<evidence type="ECO:0000256" key="7">
    <source>
        <dbReference type="SAM" id="MobiDB-lite"/>
    </source>
</evidence>
<accession>A0A0P1EK14</accession>
<dbReference type="PANTHER" id="PTHR30625:SF11">
    <property type="entry name" value="MOTA_TOLQ_EXBB PROTON CHANNEL DOMAIN-CONTAINING PROTEIN"/>
    <property type="match status" value="1"/>
</dbReference>
<comment type="subcellular location">
    <subcellularLocation>
        <location evidence="1">Cell membrane</location>
        <topology evidence="1">Multi-pass membrane protein</topology>
    </subcellularLocation>
    <subcellularLocation>
        <location evidence="6">Membrane</location>
        <topology evidence="6">Multi-pass membrane protein</topology>
    </subcellularLocation>
</comment>
<comment type="similarity">
    <text evidence="6">Belongs to the exbB/tolQ family.</text>
</comment>
<evidence type="ECO:0000256" key="4">
    <source>
        <dbReference type="ARBA" id="ARBA00022989"/>
    </source>
</evidence>
<feature type="transmembrane region" description="Helical" evidence="8">
    <location>
        <begin position="239"/>
        <end position="262"/>
    </location>
</feature>
<keyword evidence="3 8" id="KW-0812">Transmembrane</keyword>
<sequence length="336" mass="35163">MKSLTLMTCALCLPVMAFAQTTAETAPLTAPEAPALVAPQVEIETPTLATPAAPEAEDVNTQTSTSPALQPEQPDTAEATDAGVDSPSADAVSDPATAFDEITDAEIAPVTTQEQLTAMAQTAASDAHAFLRDGGPSIWAIAALSVITLALILWKIWQLALMGAWSRGKAGKAVRAFENGDLQTAMQTVEKRRGIRSKVITAALKAMQKWDEERAREDAARVAKNQLAEARIGLSALELIATIAPLLGLLGTVLGMIAAFQALQSAGSNADPSQLAGGIWEALLTTAAGMAVAIPASAALTWFESVIDRVHRDVEDGVTRLFLAQEPKPALHLVAE</sequence>
<dbReference type="InterPro" id="IPR002898">
    <property type="entry name" value="MotA_ExbB_proton_chnl"/>
</dbReference>
<feature type="transmembrane region" description="Helical" evidence="8">
    <location>
        <begin position="138"/>
        <end position="157"/>
    </location>
</feature>
<keyword evidence="2" id="KW-1003">Cell membrane</keyword>
<evidence type="ECO:0000256" key="2">
    <source>
        <dbReference type="ARBA" id="ARBA00022475"/>
    </source>
</evidence>
<feature type="chain" id="PRO_5006061609" evidence="9">
    <location>
        <begin position="20"/>
        <end position="336"/>
    </location>
</feature>
<keyword evidence="4 8" id="KW-1133">Transmembrane helix</keyword>
<dbReference type="Pfam" id="PF01618">
    <property type="entry name" value="MotA_ExbB"/>
    <property type="match status" value="1"/>
</dbReference>
<dbReference type="Proteomes" id="UP000054823">
    <property type="component" value="Unassembled WGS sequence"/>
</dbReference>
<dbReference type="GO" id="GO:0005886">
    <property type="term" value="C:plasma membrane"/>
    <property type="evidence" value="ECO:0007669"/>
    <property type="project" value="UniProtKB-SubCell"/>
</dbReference>
<feature type="compositionally biased region" description="Polar residues" evidence="7">
    <location>
        <begin position="59"/>
        <end position="68"/>
    </location>
</feature>
<evidence type="ECO:0000313" key="12">
    <source>
        <dbReference type="Proteomes" id="UP000054823"/>
    </source>
</evidence>
<evidence type="ECO:0000259" key="10">
    <source>
        <dbReference type="Pfam" id="PF01618"/>
    </source>
</evidence>
<dbReference type="STRING" id="321267.SHM7688_00293"/>
<keyword evidence="12" id="KW-1185">Reference proteome</keyword>
<dbReference type="AlphaFoldDB" id="A0A0P1EK14"/>
<gene>
    <name evidence="11" type="ORF">SHM7688_00293</name>
</gene>
<dbReference type="RefSeq" id="WP_083498825.1">
    <property type="nucleotide sequence ID" value="NZ_CYPW01000004.1"/>
</dbReference>
<dbReference type="GO" id="GO:0017038">
    <property type="term" value="P:protein import"/>
    <property type="evidence" value="ECO:0007669"/>
    <property type="project" value="TreeGrafter"/>
</dbReference>
<evidence type="ECO:0000313" key="11">
    <source>
        <dbReference type="EMBL" id="CUH50862.1"/>
    </source>
</evidence>
<feature type="signal peptide" evidence="9">
    <location>
        <begin position="1"/>
        <end position="19"/>
    </location>
</feature>
<keyword evidence="5 8" id="KW-0472">Membrane</keyword>
<feature type="region of interest" description="Disordered" evidence="7">
    <location>
        <begin position="50"/>
        <end position="93"/>
    </location>
</feature>
<evidence type="ECO:0000256" key="1">
    <source>
        <dbReference type="ARBA" id="ARBA00004651"/>
    </source>
</evidence>
<keyword evidence="9" id="KW-0732">Signal</keyword>
<protein>
    <submittedName>
        <fullName evidence="11">Colicin uptake protein TolQ</fullName>
    </submittedName>
</protein>
<evidence type="ECO:0000256" key="3">
    <source>
        <dbReference type="ARBA" id="ARBA00022692"/>
    </source>
</evidence>
<evidence type="ECO:0000256" key="5">
    <source>
        <dbReference type="ARBA" id="ARBA00023136"/>
    </source>
</evidence>
<feature type="domain" description="MotA/TolQ/ExbB proton channel" evidence="10">
    <location>
        <begin position="195"/>
        <end position="315"/>
    </location>
</feature>
<dbReference type="EMBL" id="CYPW01000004">
    <property type="protein sequence ID" value="CUH50862.1"/>
    <property type="molecule type" value="Genomic_DNA"/>
</dbReference>
<keyword evidence="6" id="KW-0653">Protein transport</keyword>
<evidence type="ECO:0000256" key="9">
    <source>
        <dbReference type="SAM" id="SignalP"/>
    </source>
</evidence>